<dbReference type="GO" id="GO:0005634">
    <property type="term" value="C:nucleus"/>
    <property type="evidence" value="ECO:0007669"/>
    <property type="project" value="InterPro"/>
</dbReference>
<dbReference type="GO" id="GO:0006334">
    <property type="term" value="P:nucleosome assembly"/>
    <property type="evidence" value="ECO:0007669"/>
    <property type="project" value="InterPro"/>
</dbReference>
<name>A0A7R9ANQ2_TIMSH</name>
<evidence type="ECO:0000313" key="3">
    <source>
        <dbReference type="EMBL" id="CAD7257781.1"/>
    </source>
</evidence>
<dbReference type="PANTHER" id="PTHR11875">
    <property type="entry name" value="TESTIS-SPECIFIC Y-ENCODED PROTEIN"/>
    <property type="match status" value="1"/>
</dbReference>
<dbReference type="Gene3D" id="3.30.1120.90">
    <property type="entry name" value="Nucleosome assembly protein"/>
    <property type="match status" value="1"/>
</dbReference>
<gene>
    <name evidence="3" type="ORF">TSIB3V08_LOCUS2038</name>
</gene>
<dbReference type="InterPro" id="IPR002164">
    <property type="entry name" value="NAP_family"/>
</dbReference>
<dbReference type="InterPro" id="IPR037231">
    <property type="entry name" value="NAP-like_sf"/>
</dbReference>
<protein>
    <submittedName>
        <fullName evidence="3">Uncharacterized protein</fullName>
    </submittedName>
</protein>
<proteinExistence type="inferred from homology"/>
<dbReference type="AlphaFoldDB" id="A0A7R9ANQ2"/>
<dbReference type="EMBL" id="OC000593">
    <property type="protein sequence ID" value="CAD7257781.1"/>
    <property type="molecule type" value="Genomic_DNA"/>
</dbReference>
<evidence type="ECO:0000256" key="2">
    <source>
        <dbReference type="RuleBase" id="RU003876"/>
    </source>
</evidence>
<accession>A0A7R9ANQ2</accession>
<dbReference type="SUPFAM" id="SSF143113">
    <property type="entry name" value="NAP-like"/>
    <property type="match status" value="1"/>
</dbReference>
<comment type="similarity">
    <text evidence="1 2">Belongs to the nucleosome assembly protein (NAP) family.</text>
</comment>
<reference evidence="3" key="1">
    <citation type="submission" date="2020-11" db="EMBL/GenBank/DDBJ databases">
        <authorList>
            <person name="Tran Van P."/>
        </authorList>
    </citation>
    <scope>NUCLEOTIDE SEQUENCE</scope>
</reference>
<organism evidence="3">
    <name type="scientific">Timema shepardi</name>
    <name type="common">Walking stick</name>
    <dbReference type="NCBI Taxonomy" id="629360"/>
    <lineage>
        <taxon>Eukaryota</taxon>
        <taxon>Metazoa</taxon>
        <taxon>Ecdysozoa</taxon>
        <taxon>Arthropoda</taxon>
        <taxon>Hexapoda</taxon>
        <taxon>Insecta</taxon>
        <taxon>Pterygota</taxon>
        <taxon>Neoptera</taxon>
        <taxon>Polyneoptera</taxon>
        <taxon>Phasmatodea</taxon>
        <taxon>Timematodea</taxon>
        <taxon>Timematoidea</taxon>
        <taxon>Timematidae</taxon>
        <taxon>Timema</taxon>
    </lineage>
</organism>
<sequence length="83" mass="9619">MSKEEEEDCLHYLSKLVVEEFDDIKSGYRINLHFDANPYFENDVLTKEFHLGTSDDTGKYQDIFYTNLAFICVVDLDQDVGGN</sequence>
<evidence type="ECO:0000256" key="1">
    <source>
        <dbReference type="ARBA" id="ARBA00009947"/>
    </source>
</evidence>
<dbReference type="Pfam" id="PF00956">
    <property type="entry name" value="NAP"/>
    <property type="match status" value="1"/>
</dbReference>